<gene>
    <name evidence="1" type="ORF">EMQ25_02670</name>
</gene>
<reference evidence="1 2" key="1">
    <citation type="journal article" date="2016" name="Int. J. Syst. Evol. Microbiol.">
        <title>Arsenicitalea aurantiaca gen. nov., sp. nov., a new member of the family Hyphomicrobiaceae, isolated from high-arsenic sediment.</title>
        <authorList>
            <person name="Mu Y."/>
            <person name="Zhou L."/>
            <person name="Zeng X.C."/>
            <person name="Liu L."/>
            <person name="Pan Y."/>
            <person name="Chen X."/>
            <person name="Wang J."/>
            <person name="Li S."/>
            <person name="Li W.J."/>
            <person name="Wang Y."/>
        </authorList>
    </citation>
    <scope>NUCLEOTIDE SEQUENCE [LARGE SCALE GENOMIC DNA]</scope>
    <source>
        <strain evidence="1 2">42-50</strain>
    </source>
</reference>
<protein>
    <submittedName>
        <fullName evidence="1">Uncharacterized protein</fullName>
    </submittedName>
</protein>
<evidence type="ECO:0000313" key="1">
    <source>
        <dbReference type="EMBL" id="RUT34879.1"/>
    </source>
</evidence>
<keyword evidence="2" id="KW-1185">Reference proteome</keyword>
<proteinExistence type="predicted"/>
<name>A0A433XLB9_9HYPH</name>
<dbReference type="AlphaFoldDB" id="A0A433XLB9"/>
<dbReference type="RefSeq" id="WP_127186999.1">
    <property type="nucleotide sequence ID" value="NZ_RZNJ01000001.1"/>
</dbReference>
<sequence>MIETNRFTVQPLAGQDDAFQRDRCIHVDACSALEAAQKALAEPLTVTGQPDKLRAKVFHLGRDYQPVTVLLYSRAS</sequence>
<accession>A0A433XLB9</accession>
<comment type="caution">
    <text evidence="1">The sequence shown here is derived from an EMBL/GenBank/DDBJ whole genome shotgun (WGS) entry which is preliminary data.</text>
</comment>
<evidence type="ECO:0000313" key="2">
    <source>
        <dbReference type="Proteomes" id="UP000281547"/>
    </source>
</evidence>
<dbReference type="Proteomes" id="UP000281547">
    <property type="component" value="Unassembled WGS sequence"/>
</dbReference>
<dbReference type="OrthoDB" id="9880530at2"/>
<organism evidence="1 2">
    <name type="scientific">Arsenicitalea aurantiaca</name>
    <dbReference type="NCBI Taxonomy" id="1783274"/>
    <lineage>
        <taxon>Bacteria</taxon>
        <taxon>Pseudomonadati</taxon>
        <taxon>Pseudomonadota</taxon>
        <taxon>Alphaproteobacteria</taxon>
        <taxon>Hyphomicrobiales</taxon>
        <taxon>Devosiaceae</taxon>
        <taxon>Arsenicitalea</taxon>
    </lineage>
</organism>
<dbReference type="EMBL" id="RZNJ01000001">
    <property type="protein sequence ID" value="RUT34879.1"/>
    <property type="molecule type" value="Genomic_DNA"/>
</dbReference>